<evidence type="ECO:0000313" key="4">
    <source>
        <dbReference type="Proteomes" id="UP000640052"/>
    </source>
</evidence>
<comment type="caution">
    <text evidence="3">The sequence shown here is derived from an EMBL/GenBank/DDBJ whole genome shotgun (WGS) entry which is preliminary data.</text>
</comment>
<feature type="compositionally biased region" description="Pro residues" evidence="1">
    <location>
        <begin position="42"/>
        <end position="51"/>
    </location>
</feature>
<feature type="region of interest" description="Disordered" evidence="1">
    <location>
        <begin position="22"/>
        <end position="55"/>
    </location>
</feature>
<feature type="compositionally biased region" description="Low complexity" evidence="1">
    <location>
        <begin position="25"/>
        <end position="36"/>
    </location>
</feature>
<evidence type="ECO:0000313" key="3">
    <source>
        <dbReference type="EMBL" id="GIH22356.1"/>
    </source>
</evidence>
<accession>A0A919Q685</accession>
<keyword evidence="4" id="KW-1185">Reference proteome</keyword>
<dbReference type="PROSITE" id="PS51257">
    <property type="entry name" value="PROKAR_LIPOPROTEIN"/>
    <property type="match status" value="1"/>
</dbReference>
<keyword evidence="2" id="KW-0732">Signal</keyword>
<evidence type="ECO:0008006" key="5">
    <source>
        <dbReference type="Google" id="ProtNLM"/>
    </source>
</evidence>
<dbReference type="InterPro" id="IPR012334">
    <property type="entry name" value="Pectin_lyas_fold"/>
</dbReference>
<dbReference type="AlphaFoldDB" id="A0A919Q685"/>
<dbReference type="SUPFAM" id="SSF51126">
    <property type="entry name" value="Pectin lyase-like"/>
    <property type="match status" value="1"/>
</dbReference>
<proteinExistence type="predicted"/>
<sequence length="300" mass="32487">MRRIPLLAFVFVLLAACTPAPPVASPTDTPGPSTPTAEPSPTVTPPCPNHPTPACTGVPPGTKLRKLKLNEDGEAYRVRKRGTVLDGVHIPGVLLIHAEDVVVRNSRIDGYVSNLDGEKSFRFSISDSTVGPAKGCITMPAVGYERYTALRLHVRGNSDGFRASGDDIEIRDSYIYLCSNPDDHSDGVQAYDSGKGLIFDHNTVDQRFAKDITAPIFLTDGRQRDITLTNNLIMGGTFSIQVREAGGKMVVTGNRLVDKSWVYGPVDSECPRIDWQDNTLVTIDEDYTITGTVGPLECVG</sequence>
<dbReference type="InterPro" id="IPR011050">
    <property type="entry name" value="Pectin_lyase_fold/virulence"/>
</dbReference>
<evidence type="ECO:0000256" key="1">
    <source>
        <dbReference type="SAM" id="MobiDB-lite"/>
    </source>
</evidence>
<gene>
    <name evidence="3" type="ORF">Aph01nite_06660</name>
</gene>
<reference evidence="3" key="1">
    <citation type="submission" date="2021-01" db="EMBL/GenBank/DDBJ databases">
        <title>Whole genome shotgun sequence of Acrocarpospora phusangensis NBRC 108782.</title>
        <authorList>
            <person name="Komaki H."/>
            <person name="Tamura T."/>
        </authorList>
    </citation>
    <scope>NUCLEOTIDE SEQUENCE</scope>
    <source>
        <strain evidence="3">NBRC 108782</strain>
    </source>
</reference>
<evidence type="ECO:0000256" key="2">
    <source>
        <dbReference type="SAM" id="SignalP"/>
    </source>
</evidence>
<name>A0A919Q685_9ACTN</name>
<dbReference type="EMBL" id="BOOA01000004">
    <property type="protein sequence ID" value="GIH22356.1"/>
    <property type="molecule type" value="Genomic_DNA"/>
</dbReference>
<protein>
    <recommendedName>
        <fullName evidence="5">Right handed beta helix domain-containing protein</fullName>
    </recommendedName>
</protein>
<dbReference type="Proteomes" id="UP000640052">
    <property type="component" value="Unassembled WGS sequence"/>
</dbReference>
<feature type="chain" id="PRO_5037503250" description="Right handed beta helix domain-containing protein" evidence="2">
    <location>
        <begin position="25"/>
        <end position="300"/>
    </location>
</feature>
<organism evidence="3 4">
    <name type="scientific">Acrocarpospora phusangensis</name>
    <dbReference type="NCBI Taxonomy" id="1070424"/>
    <lineage>
        <taxon>Bacteria</taxon>
        <taxon>Bacillati</taxon>
        <taxon>Actinomycetota</taxon>
        <taxon>Actinomycetes</taxon>
        <taxon>Streptosporangiales</taxon>
        <taxon>Streptosporangiaceae</taxon>
        <taxon>Acrocarpospora</taxon>
    </lineage>
</organism>
<dbReference type="Gene3D" id="2.160.20.10">
    <property type="entry name" value="Single-stranded right-handed beta-helix, Pectin lyase-like"/>
    <property type="match status" value="1"/>
</dbReference>
<dbReference type="RefSeq" id="WP_204039209.1">
    <property type="nucleotide sequence ID" value="NZ_BOOA01000004.1"/>
</dbReference>
<feature type="signal peptide" evidence="2">
    <location>
        <begin position="1"/>
        <end position="24"/>
    </location>
</feature>